<organism evidence="1 2">
    <name type="scientific">Microvirga aerilata</name>
    <dbReference type="NCBI Taxonomy" id="670292"/>
    <lineage>
        <taxon>Bacteria</taxon>
        <taxon>Pseudomonadati</taxon>
        <taxon>Pseudomonadota</taxon>
        <taxon>Alphaproteobacteria</taxon>
        <taxon>Hyphomicrobiales</taxon>
        <taxon>Methylobacteriaceae</taxon>
        <taxon>Microvirga</taxon>
    </lineage>
</organism>
<protein>
    <submittedName>
        <fullName evidence="1">Calcium-binding protein</fullName>
    </submittedName>
</protein>
<comment type="caution">
    <text evidence="1">The sequence shown here is derived from an EMBL/GenBank/DDBJ whole genome shotgun (WGS) entry which is preliminary data.</text>
</comment>
<sequence length="169" mass="18182">MAVIYAQGTMVASGTDGRDTIYGDELSNQLWGNGGNDRIYGGAGDDFISGSRGRDRLTGGDGYDGFFFGSSALLGTSTDVITDFNKKYDSILLSKYAFAGIGKANNWLKSSAFWQGTKAHDSNDRIIYNPKNGTVYYDADGTGSKEAIPFAKIGAGRKMSSTDFWVEDL</sequence>
<dbReference type="Gene3D" id="2.150.10.10">
    <property type="entry name" value="Serralysin-like metalloprotease, C-terminal"/>
    <property type="match status" value="1"/>
</dbReference>
<reference evidence="1" key="1">
    <citation type="submission" date="2021-01" db="EMBL/GenBank/DDBJ databases">
        <title>Microvirga sp.</title>
        <authorList>
            <person name="Kim M.K."/>
        </authorList>
    </citation>
    <scope>NUCLEOTIDE SEQUENCE</scope>
    <source>
        <strain evidence="1">5420S-16</strain>
    </source>
</reference>
<dbReference type="PRINTS" id="PR00313">
    <property type="entry name" value="CABNDNGRPT"/>
</dbReference>
<dbReference type="PROSITE" id="PS00330">
    <property type="entry name" value="HEMOLYSIN_CALCIUM"/>
    <property type="match status" value="1"/>
</dbReference>
<evidence type="ECO:0000313" key="1">
    <source>
        <dbReference type="EMBL" id="MBL0403699.1"/>
    </source>
</evidence>
<dbReference type="Proteomes" id="UP000605848">
    <property type="component" value="Unassembled WGS sequence"/>
</dbReference>
<dbReference type="GO" id="GO:0005509">
    <property type="term" value="F:calcium ion binding"/>
    <property type="evidence" value="ECO:0007669"/>
    <property type="project" value="InterPro"/>
</dbReference>
<dbReference type="RefSeq" id="WP_202057355.1">
    <property type="nucleotide sequence ID" value="NZ_JAEQMY010000007.1"/>
</dbReference>
<dbReference type="Pfam" id="PF00353">
    <property type="entry name" value="HemolysinCabind"/>
    <property type="match status" value="2"/>
</dbReference>
<proteinExistence type="predicted"/>
<evidence type="ECO:0000313" key="2">
    <source>
        <dbReference type="Proteomes" id="UP000605848"/>
    </source>
</evidence>
<dbReference type="SUPFAM" id="SSF51120">
    <property type="entry name" value="beta-Roll"/>
    <property type="match status" value="1"/>
</dbReference>
<dbReference type="InterPro" id="IPR011049">
    <property type="entry name" value="Serralysin-like_metalloprot_C"/>
</dbReference>
<keyword evidence="2" id="KW-1185">Reference proteome</keyword>
<name>A0A936ZBP9_9HYPH</name>
<dbReference type="EMBL" id="JAEQMY010000007">
    <property type="protein sequence ID" value="MBL0403699.1"/>
    <property type="molecule type" value="Genomic_DNA"/>
</dbReference>
<dbReference type="AlphaFoldDB" id="A0A936ZBP9"/>
<dbReference type="InterPro" id="IPR018511">
    <property type="entry name" value="Hemolysin-typ_Ca-bd_CS"/>
</dbReference>
<gene>
    <name evidence="1" type="ORF">JKG68_06960</name>
</gene>
<dbReference type="InterPro" id="IPR001343">
    <property type="entry name" value="Hemolysn_Ca-bd"/>
</dbReference>
<accession>A0A936ZBP9</accession>